<dbReference type="AlphaFoldDB" id="A0A9Q0MNN5"/>
<comment type="caution">
    <text evidence="3">The sequence shown here is derived from an EMBL/GenBank/DDBJ whole genome shotgun (WGS) entry which is preliminary data.</text>
</comment>
<dbReference type="PANTHER" id="PTHR45985:SF8">
    <property type="entry name" value="CHITIN DEACETYLASE-LIKE 9, ISOFORM A"/>
    <property type="match status" value="1"/>
</dbReference>
<organism evidence="3 4">
    <name type="scientific">Pseudolycoriella hygida</name>
    <dbReference type="NCBI Taxonomy" id="35572"/>
    <lineage>
        <taxon>Eukaryota</taxon>
        <taxon>Metazoa</taxon>
        <taxon>Ecdysozoa</taxon>
        <taxon>Arthropoda</taxon>
        <taxon>Hexapoda</taxon>
        <taxon>Insecta</taxon>
        <taxon>Pterygota</taxon>
        <taxon>Neoptera</taxon>
        <taxon>Endopterygota</taxon>
        <taxon>Diptera</taxon>
        <taxon>Nematocera</taxon>
        <taxon>Sciaroidea</taxon>
        <taxon>Sciaridae</taxon>
        <taxon>Pseudolycoriella</taxon>
    </lineage>
</organism>
<feature type="signal peptide" evidence="1">
    <location>
        <begin position="1"/>
        <end position="18"/>
    </location>
</feature>
<dbReference type="SUPFAM" id="SSF88713">
    <property type="entry name" value="Glycoside hydrolase/deacetylase"/>
    <property type="match status" value="1"/>
</dbReference>
<evidence type="ECO:0000313" key="3">
    <source>
        <dbReference type="EMBL" id="KAJ6634996.1"/>
    </source>
</evidence>
<dbReference type="PANTHER" id="PTHR45985">
    <property type="match status" value="1"/>
</dbReference>
<keyword evidence="4" id="KW-1185">Reference proteome</keyword>
<dbReference type="GO" id="GO:0005975">
    <property type="term" value="P:carbohydrate metabolic process"/>
    <property type="evidence" value="ECO:0007669"/>
    <property type="project" value="InterPro"/>
</dbReference>
<dbReference type="InterPro" id="IPR002509">
    <property type="entry name" value="NODB_dom"/>
</dbReference>
<proteinExistence type="predicted"/>
<feature type="domain" description="NodB homology" evidence="2">
    <location>
        <begin position="52"/>
        <end position="123"/>
    </location>
</feature>
<dbReference type="Pfam" id="PF01522">
    <property type="entry name" value="Polysacc_deac_1"/>
    <property type="match status" value="1"/>
</dbReference>
<reference evidence="3" key="1">
    <citation type="submission" date="2022-07" db="EMBL/GenBank/DDBJ databases">
        <authorList>
            <person name="Trinca V."/>
            <person name="Uliana J.V.C."/>
            <person name="Torres T.T."/>
            <person name="Ward R.J."/>
            <person name="Monesi N."/>
        </authorList>
    </citation>
    <scope>NUCLEOTIDE SEQUENCE</scope>
    <source>
        <strain evidence="3">HSMRA1968</strain>
        <tissue evidence="3">Whole embryos</tissue>
    </source>
</reference>
<sequence>MITRTVLAFFIVTIISECFCFVAKPCNPNECRLPDCRCSGTDIPGNIPAKETPQFVMITFDDAVTFLNNEYYQQAFPNRENPDGCPVAATFYISHEYTDYSLVHKLHRQGHEIALHSITHFSSTEYWKKISLSGLTDEFVGQKVLTSHFAKIPYDDLQGIRMPFLQLSNDDKSFEMLNKGGITYDSSWPSQKSPGLWPYTLDSTSTQDCVIGPCPTNSWNGTWVQPMLSWKDPRDVYCSMVDMCLGLPQDVDGLVGFMIENFNRNYLTNKAPFGFFVHSAWFMVGENHFAAFVKFIDYLQGLPDVYLVGVSDVLKWVKNPVSISKMKSSSWSNCRKPTAPDCVAKSCRLKKNGQERYMTHCENKCPATYPWLGNPLGENVAKSIM</sequence>
<evidence type="ECO:0000256" key="1">
    <source>
        <dbReference type="SAM" id="SignalP"/>
    </source>
</evidence>
<dbReference type="Gene3D" id="3.20.20.370">
    <property type="entry name" value="Glycoside hydrolase/deacetylase"/>
    <property type="match status" value="1"/>
</dbReference>
<keyword evidence="1" id="KW-0732">Signal</keyword>
<evidence type="ECO:0000313" key="4">
    <source>
        <dbReference type="Proteomes" id="UP001151699"/>
    </source>
</evidence>
<feature type="chain" id="PRO_5040431053" evidence="1">
    <location>
        <begin position="19"/>
        <end position="385"/>
    </location>
</feature>
<dbReference type="InterPro" id="IPR011330">
    <property type="entry name" value="Glyco_hydro/deAcase_b/a-brl"/>
</dbReference>
<accession>A0A9Q0MNN5</accession>
<dbReference type="Proteomes" id="UP001151699">
    <property type="component" value="Chromosome C"/>
</dbReference>
<protein>
    <submittedName>
        <fullName evidence="3">Chitin deacetylase 7</fullName>
    </submittedName>
</protein>
<dbReference type="OrthoDB" id="504708at2759"/>
<name>A0A9Q0MNN5_9DIPT</name>
<dbReference type="EMBL" id="WJQU01000004">
    <property type="protein sequence ID" value="KAJ6634996.1"/>
    <property type="molecule type" value="Genomic_DNA"/>
</dbReference>
<gene>
    <name evidence="3" type="primary">CDA7</name>
    <name evidence="3" type="ORF">Bhyg_13578</name>
</gene>
<dbReference type="InterPro" id="IPR052740">
    <property type="entry name" value="CE4"/>
</dbReference>
<dbReference type="GO" id="GO:0016810">
    <property type="term" value="F:hydrolase activity, acting on carbon-nitrogen (but not peptide) bonds"/>
    <property type="evidence" value="ECO:0007669"/>
    <property type="project" value="InterPro"/>
</dbReference>
<evidence type="ECO:0000259" key="2">
    <source>
        <dbReference type="Pfam" id="PF01522"/>
    </source>
</evidence>